<dbReference type="PANTHER" id="PTHR42847">
    <property type="entry name" value="ALKANESULFONATE MONOOXYGENASE"/>
    <property type="match status" value="1"/>
</dbReference>
<evidence type="ECO:0000256" key="4">
    <source>
        <dbReference type="ARBA" id="ARBA00023033"/>
    </source>
</evidence>
<evidence type="ECO:0000259" key="5">
    <source>
        <dbReference type="Pfam" id="PF00296"/>
    </source>
</evidence>
<sequence length="295" mass="32065">MRLGVHLVGFDAPGGPAGIAPMLAALGRATDEAGVDNLSLMDHYLGLEMLGDVHQPMLEGYTTLGFLAAHTSTVELQLLMTGVTYRHPGLLAKIVATLDVLSGGRTALGLGAAWYEREHLAHGVPFPSTSERFERLEETLRIVRQMWSDEDGPFEGTHHRLAETICAPQPLHRVPVMVGGNGERKTLRLVAAYADACNLVLGGDAPADEARHKFRVLRRHCEELGTDYDRIRRTVMLPRPLDPAHGADRFLEAMAELADAGVEEVHVVPLGAAAADPVRFVRDLGTHVVPHLTRV</sequence>
<reference evidence="7" key="1">
    <citation type="journal article" date="2019" name="Int. J. Syst. Evol. Microbiol.">
        <title>The Global Catalogue of Microorganisms (GCM) 10K type strain sequencing project: providing services to taxonomists for standard genome sequencing and annotation.</title>
        <authorList>
            <consortium name="The Broad Institute Genomics Platform"/>
            <consortium name="The Broad Institute Genome Sequencing Center for Infectious Disease"/>
            <person name="Wu L."/>
            <person name="Ma J."/>
        </authorList>
    </citation>
    <scope>NUCLEOTIDE SEQUENCE [LARGE SCALE GENOMIC DNA]</scope>
    <source>
        <strain evidence="7">JCM 16022</strain>
    </source>
</reference>
<dbReference type="Proteomes" id="UP001501771">
    <property type="component" value="Unassembled WGS sequence"/>
</dbReference>
<protein>
    <submittedName>
        <fullName evidence="6">TIGR03560 family F420-dependent LLM class oxidoreductase</fullName>
    </submittedName>
</protein>
<organism evidence="6 7">
    <name type="scientific">Nocardioides koreensis</name>
    <dbReference type="NCBI Taxonomy" id="433651"/>
    <lineage>
        <taxon>Bacteria</taxon>
        <taxon>Bacillati</taxon>
        <taxon>Actinomycetota</taxon>
        <taxon>Actinomycetes</taxon>
        <taxon>Propionibacteriales</taxon>
        <taxon>Nocardioidaceae</taxon>
        <taxon>Nocardioides</taxon>
    </lineage>
</organism>
<keyword evidence="3" id="KW-0560">Oxidoreductase</keyword>
<accession>A0ABN2ZFB1</accession>
<evidence type="ECO:0000256" key="3">
    <source>
        <dbReference type="ARBA" id="ARBA00023002"/>
    </source>
</evidence>
<dbReference type="InterPro" id="IPR011251">
    <property type="entry name" value="Luciferase-like_dom"/>
</dbReference>
<dbReference type="EMBL" id="BAAAQR010000002">
    <property type="protein sequence ID" value="GAA2141379.1"/>
    <property type="molecule type" value="Genomic_DNA"/>
</dbReference>
<dbReference type="NCBIfam" id="TIGR03560">
    <property type="entry name" value="F420_Rv1855c"/>
    <property type="match status" value="1"/>
</dbReference>
<dbReference type="PANTHER" id="PTHR42847:SF8">
    <property type="entry name" value="CONSERVED PROTEIN"/>
    <property type="match status" value="1"/>
</dbReference>
<dbReference type="InterPro" id="IPR050172">
    <property type="entry name" value="SsuD_RutA_monooxygenase"/>
</dbReference>
<dbReference type="Pfam" id="PF00296">
    <property type="entry name" value="Bac_luciferase"/>
    <property type="match status" value="1"/>
</dbReference>
<feature type="domain" description="Luciferase-like" evidence="5">
    <location>
        <begin position="2"/>
        <end position="237"/>
    </location>
</feature>
<comment type="caution">
    <text evidence="6">The sequence shown here is derived from an EMBL/GenBank/DDBJ whole genome shotgun (WGS) entry which is preliminary data.</text>
</comment>
<evidence type="ECO:0000256" key="1">
    <source>
        <dbReference type="ARBA" id="ARBA00022630"/>
    </source>
</evidence>
<keyword evidence="2" id="KW-0288">FMN</keyword>
<dbReference type="InterPro" id="IPR019952">
    <property type="entry name" value="F420_OxRdatse_Rv1855c_pred"/>
</dbReference>
<evidence type="ECO:0000313" key="6">
    <source>
        <dbReference type="EMBL" id="GAA2141379.1"/>
    </source>
</evidence>
<keyword evidence="7" id="KW-1185">Reference proteome</keyword>
<name>A0ABN2ZFB1_9ACTN</name>
<proteinExistence type="predicted"/>
<dbReference type="Gene3D" id="3.20.20.30">
    <property type="entry name" value="Luciferase-like domain"/>
    <property type="match status" value="1"/>
</dbReference>
<dbReference type="SUPFAM" id="SSF51679">
    <property type="entry name" value="Bacterial luciferase-like"/>
    <property type="match status" value="1"/>
</dbReference>
<dbReference type="InterPro" id="IPR036661">
    <property type="entry name" value="Luciferase-like_sf"/>
</dbReference>
<keyword evidence="4" id="KW-0503">Monooxygenase</keyword>
<keyword evidence="1" id="KW-0285">Flavoprotein</keyword>
<gene>
    <name evidence="6" type="ORF">GCM10009844_11800</name>
</gene>
<dbReference type="RefSeq" id="WP_344149015.1">
    <property type="nucleotide sequence ID" value="NZ_BAAAQR010000002.1"/>
</dbReference>
<evidence type="ECO:0000256" key="2">
    <source>
        <dbReference type="ARBA" id="ARBA00022643"/>
    </source>
</evidence>
<evidence type="ECO:0000313" key="7">
    <source>
        <dbReference type="Proteomes" id="UP001501771"/>
    </source>
</evidence>